<accession>A0ABR4FGP8</accession>
<organism evidence="1 2">
    <name type="scientific">Aspergillus keveii</name>
    <dbReference type="NCBI Taxonomy" id="714993"/>
    <lineage>
        <taxon>Eukaryota</taxon>
        <taxon>Fungi</taxon>
        <taxon>Dikarya</taxon>
        <taxon>Ascomycota</taxon>
        <taxon>Pezizomycotina</taxon>
        <taxon>Eurotiomycetes</taxon>
        <taxon>Eurotiomycetidae</taxon>
        <taxon>Eurotiales</taxon>
        <taxon>Aspergillaceae</taxon>
        <taxon>Aspergillus</taxon>
        <taxon>Aspergillus subgen. Nidulantes</taxon>
    </lineage>
</organism>
<comment type="caution">
    <text evidence="1">The sequence shown here is derived from an EMBL/GenBank/DDBJ whole genome shotgun (WGS) entry which is preliminary data.</text>
</comment>
<sequence length="91" mass="10170">MVWGNSTVQNYQRLERIHGIAEHWEATHASRFAPSKYGLIHLWKDRRGIPKPSGSLEAAVTIHGVTIKPIPTLKYLGVTLDSSLTRSAHVN</sequence>
<evidence type="ECO:0008006" key="3">
    <source>
        <dbReference type="Google" id="ProtNLM"/>
    </source>
</evidence>
<reference evidence="1 2" key="1">
    <citation type="submission" date="2024-07" db="EMBL/GenBank/DDBJ databases">
        <title>Section-level genome sequencing and comparative genomics of Aspergillus sections Usti and Cavernicolus.</title>
        <authorList>
            <consortium name="Lawrence Berkeley National Laboratory"/>
            <person name="Nybo J.L."/>
            <person name="Vesth T.C."/>
            <person name="Theobald S."/>
            <person name="Frisvad J.C."/>
            <person name="Larsen T.O."/>
            <person name="Kjaerboelling I."/>
            <person name="Rothschild-Mancinelli K."/>
            <person name="Lyhne E.K."/>
            <person name="Kogle M.E."/>
            <person name="Barry K."/>
            <person name="Clum A."/>
            <person name="Na H."/>
            <person name="Ledsgaard L."/>
            <person name="Lin J."/>
            <person name="Lipzen A."/>
            <person name="Kuo A."/>
            <person name="Riley R."/>
            <person name="Mondo S."/>
            <person name="Labutti K."/>
            <person name="Haridas S."/>
            <person name="Pangalinan J."/>
            <person name="Salamov A.A."/>
            <person name="Simmons B.A."/>
            <person name="Magnuson J.K."/>
            <person name="Chen J."/>
            <person name="Drula E."/>
            <person name="Henrissat B."/>
            <person name="Wiebenga A."/>
            <person name="Lubbers R.J."/>
            <person name="Gomes A.C."/>
            <person name="Makela M.R."/>
            <person name="Stajich J."/>
            <person name="Grigoriev I.V."/>
            <person name="Mortensen U.H."/>
            <person name="De Vries R.P."/>
            <person name="Baker S.E."/>
            <person name="Andersen M.R."/>
        </authorList>
    </citation>
    <scope>NUCLEOTIDE SEQUENCE [LARGE SCALE GENOMIC DNA]</scope>
    <source>
        <strain evidence="1 2">CBS 209.92</strain>
    </source>
</reference>
<dbReference type="EMBL" id="JBFTWV010000447">
    <property type="protein sequence ID" value="KAL2782414.1"/>
    <property type="molecule type" value="Genomic_DNA"/>
</dbReference>
<evidence type="ECO:0000313" key="2">
    <source>
        <dbReference type="Proteomes" id="UP001610563"/>
    </source>
</evidence>
<proteinExistence type="predicted"/>
<name>A0ABR4FGP8_9EURO</name>
<keyword evidence="2" id="KW-1185">Reference proteome</keyword>
<evidence type="ECO:0000313" key="1">
    <source>
        <dbReference type="EMBL" id="KAL2782414.1"/>
    </source>
</evidence>
<protein>
    <recommendedName>
        <fullName evidence="3">Reverse transcriptase</fullName>
    </recommendedName>
</protein>
<dbReference type="Proteomes" id="UP001610563">
    <property type="component" value="Unassembled WGS sequence"/>
</dbReference>
<gene>
    <name evidence="1" type="ORF">BJX66DRAFT_320806</name>
</gene>